<feature type="domain" description="DUF218" evidence="2">
    <location>
        <begin position="273"/>
        <end position="362"/>
    </location>
</feature>
<evidence type="ECO:0000313" key="3">
    <source>
        <dbReference type="EMBL" id="KGE14664.1"/>
    </source>
</evidence>
<comment type="caution">
    <text evidence="3">The sequence shown here is derived from an EMBL/GenBank/DDBJ whole genome shotgun (WGS) entry which is preliminary data.</text>
</comment>
<dbReference type="InterPro" id="IPR003848">
    <property type="entry name" value="DUF218"/>
</dbReference>
<protein>
    <recommendedName>
        <fullName evidence="2">DUF218 domain-containing protein</fullName>
    </recommendedName>
</protein>
<feature type="chain" id="PRO_5002125274" description="DUF218 domain-containing protein" evidence="1">
    <location>
        <begin position="23"/>
        <end position="414"/>
    </location>
</feature>
<dbReference type="InterPro" id="IPR014729">
    <property type="entry name" value="Rossmann-like_a/b/a_fold"/>
</dbReference>
<reference evidence="3 4" key="2">
    <citation type="journal article" date="2015" name="PLoS ONE">
        <title>Whole-Genome Optical Mapping and Finished Genome Sequence of Sphingobacterium deserti sp. nov., a New Species Isolated from the Western Desert of China.</title>
        <authorList>
            <person name="Teng C."/>
            <person name="Zhou Z."/>
            <person name="Molnar I."/>
            <person name="Li X."/>
            <person name="Tang R."/>
            <person name="Chen M."/>
            <person name="Wang L."/>
            <person name="Su S."/>
            <person name="Zhang W."/>
            <person name="Lin M."/>
        </authorList>
    </citation>
    <scope>NUCLEOTIDE SEQUENCE [LARGE SCALE GENOMIC DNA]</scope>
    <source>
        <strain evidence="4">ACCC05744</strain>
    </source>
</reference>
<dbReference type="CDD" id="cd06259">
    <property type="entry name" value="YdcF-like"/>
    <property type="match status" value="1"/>
</dbReference>
<keyword evidence="1" id="KW-0732">Signal</keyword>
<organism evidence="3 4">
    <name type="scientific">Sphingobacterium deserti</name>
    <dbReference type="NCBI Taxonomy" id="1229276"/>
    <lineage>
        <taxon>Bacteria</taxon>
        <taxon>Pseudomonadati</taxon>
        <taxon>Bacteroidota</taxon>
        <taxon>Sphingobacteriia</taxon>
        <taxon>Sphingobacteriales</taxon>
        <taxon>Sphingobacteriaceae</taxon>
        <taxon>Sphingobacterium</taxon>
    </lineage>
</organism>
<dbReference type="RefSeq" id="WP_037497565.1">
    <property type="nucleotide sequence ID" value="NZ_JJMU01000024.1"/>
</dbReference>
<dbReference type="STRING" id="1229276.DI53_1693"/>
<evidence type="ECO:0000256" key="1">
    <source>
        <dbReference type="SAM" id="SignalP"/>
    </source>
</evidence>
<dbReference type="EMBL" id="JJMU01000024">
    <property type="protein sequence ID" value="KGE14664.1"/>
    <property type="molecule type" value="Genomic_DNA"/>
</dbReference>
<sequence length="414" mass="46870">MGNLLKAMILMLVLGYLQLARAQDYATYKTPQDWVIAKNYFATYVLMQDTSILPNIIAADKALHDLLKKRELRYKMSEGCKELSCFLAAFKWTSEEIESLTKTVVKHLENDKALATLFHNKLLPSHAYGISAGKKIGDYAAKAIRQDLHAMNYVIDVYAGAAKPNYPKIDSISFNIADPRYLSLLRDVRQDVLTDTRAPEQVWNMTLLTAVRLLEINERWDAAQLEPLISQENKAAYEAIAKTDFDRYPYSLLLTLGAGPEIYNQPISPGGMLRSRMAARSYFDGLAPFIVVSGGRVHPYKTPYIEALEMKKYLMDVLLVPEEAILIDPHARHTTTNLRNTARIMLNYGFPKDKFAIVNSSIAHIDAVERMEQRCIHELGYVPYVLGKRISPVIIEFKPTQEALTIDPDEPLDP</sequence>
<dbReference type="Pfam" id="PF02698">
    <property type="entry name" value="DUF218"/>
    <property type="match status" value="1"/>
</dbReference>
<evidence type="ECO:0000259" key="2">
    <source>
        <dbReference type="Pfam" id="PF02698"/>
    </source>
</evidence>
<dbReference type="Gene3D" id="3.40.50.620">
    <property type="entry name" value="HUPs"/>
    <property type="match status" value="1"/>
</dbReference>
<reference evidence="4" key="1">
    <citation type="submission" date="2014-04" db="EMBL/GenBank/DDBJ databases">
        <title>Whole-Genome optical mapping and complete genome sequence of Sphingobacterium deserti sp. nov., a new spaces isolated from desert in the west of China.</title>
        <authorList>
            <person name="Teng C."/>
            <person name="Zhou Z."/>
            <person name="Li X."/>
            <person name="Chen M."/>
            <person name="Lin M."/>
            <person name="Wang L."/>
            <person name="Su S."/>
            <person name="Zhang C."/>
            <person name="Zhang W."/>
        </authorList>
    </citation>
    <scope>NUCLEOTIDE SEQUENCE [LARGE SCALE GENOMIC DNA]</scope>
    <source>
        <strain evidence="4">ACCC05744</strain>
    </source>
</reference>
<dbReference type="AlphaFoldDB" id="A0A0B8T7Y3"/>
<dbReference type="Proteomes" id="UP000031802">
    <property type="component" value="Unassembled WGS sequence"/>
</dbReference>
<evidence type="ECO:0000313" key="4">
    <source>
        <dbReference type="Proteomes" id="UP000031802"/>
    </source>
</evidence>
<gene>
    <name evidence="3" type="ORF">DI53_1693</name>
</gene>
<dbReference type="eggNOG" id="COG1434">
    <property type="taxonomic scope" value="Bacteria"/>
</dbReference>
<dbReference type="PATRIC" id="fig|1229276.3.peg.1745"/>
<feature type="signal peptide" evidence="1">
    <location>
        <begin position="1"/>
        <end position="22"/>
    </location>
</feature>
<dbReference type="OrthoDB" id="1092058at2"/>
<proteinExistence type="predicted"/>
<accession>A0A0B8T7Y3</accession>
<keyword evidence="4" id="KW-1185">Reference proteome</keyword>
<name>A0A0B8T7Y3_9SPHI</name>